<evidence type="ECO:0000313" key="4">
    <source>
        <dbReference type="Proteomes" id="UP000306229"/>
    </source>
</evidence>
<dbReference type="AlphaFoldDB" id="A0A5B7TVE9"/>
<dbReference type="KEGG" id="fbe:FF125_11705"/>
<name>A0A5B7TVE9_9FLAO</name>
<dbReference type="EMBL" id="CP040749">
    <property type="protein sequence ID" value="QCX39066.1"/>
    <property type="molecule type" value="Genomic_DNA"/>
</dbReference>
<evidence type="ECO:0000313" key="3">
    <source>
        <dbReference type="EMBL" id="QCX39066.1"/>
    </source>
</evidence>
<sequence length="222" mass="25364">MKKILKILIIEDYKMVVNGYETLLKHTDFGCEFKIDIAYNCTDAHTKIEQSSKGKSYDIIFLDIQLPASTDGKLLSGEDLGIKINKLLPDAKILVNTFLTDNYRLFNILKSIKPNAMLTKNEAGSEEIVEALKSIINGNLYYSNFILKLLNNDDYGKYKIDKTDRQLLYQLSLGTKMKDLPNFLPLEMAGIEKRKRRLKRIFNIKTTGNKELLGVAKEKGFI</sequence>
<gene>
    <name evidence="3" type="ORF">FF125_11705</name>
</gene>
<evidence type="ECO:0000256" key="1">
    <source>
        <dbReference type="PROSITE-ProRule" id="PRU00169"/>
    </source>
</evidence>
<reference evidence="3 4" key="1">
    <citation type="submission" date="2019-05" db="EMBL/GenBank/DDBJ databases">
        <title>Algicella ahnfeltiae gen. nov., sp. nov., a novel marine bacterium of the family Flavobacteriaceae isolated from a red alga.</title>
        <authorList>
            <person name="Nedashkovskaya O.I."/>
            <person name="Kukhlevskiy A.D."/>
            <person name="Kim S.-G."/>
            <person name="Zhukova N.V."/>
            <person name="Mikhailov V.V."/>
        </authorList>
    </citation>
    <scope>NUCLEOTIDE SEQUENCE [LARGE SCALE GENOMIC DNA]</scope>
    <source>
        <strain evidence="3 4">10Alg115</strain>
    </source>
</reference>
<dbReference type="OrthoDB" id="651456at2"/>
<dbReference type="RefSeq" id="WP_138949932.1">
    <property type="nucleotide sequence ID" value="NZ_CP040749.1"/>
</dbReference>
<dbReference type="SUPFAM" id="SSF52172">
    <property type="entry name" value="CheY-like"/>
    <property type="match status" value="1"/>
</dbReference>
<protein>
    <submittedName>
        <fullName evidence="3">Response regulator transcription factor</fullName>
    </submittedName>
</protein>
<accession>A0A5B7TVE9</accession>
<organism evidence="3 4">
    <name type="scientific">Aureibaculum algae</name>
    <dbReference type="NCBI Taxonomy" id="2584122"/>
    <lineage>
        <taxon>Bacteria</taxon>
        <taxon>Pseudomonadati</taxon>
        <taxon>Bacteroidota</taxon>
        <taxon>Flavobacteriia</taxon>
        <taxon>Flavobacteriales</taxon>
        <taxon>Flavobacteriaceae</taxon>
        <taxon>Aureibaculum</taxon>
    </lineage>
</organism>
<dbReference type="GO" id="GO:0000160">
    <property type="term" value="P:phosphorelay signal transduction system"/>
    <property type="evidence" value="ECO:0007669"/>
    <property type="project" value="InterPro"/>
</dbReference>
<dbReference type="Gene3D" id="3.40.50.2300">
    <property type="match status" value="1"/>
</dbReference>
<dbReference type="InterPro" id="IPR001789">
    <property type="entry name" value="Sig_transdc_resp-reg_receiver"/>
</dbReference>
<evidence type="ECO:0000259" key="2">
    <source>
        <dbReference type="PROSITE" id="PS50110"/>
    </source>
</evidence>
<dbReference type="PROSITE" id="PS50110">
    <property type="entry name" value="RESPONSE_REGULATORY"/>
    <property type="match status" value="1"/>
</dbReference>
<dbReference type="InterPro" id="IPR011006">
    <property type="entry name" value="CheY-like_superfamily"/>
</dbReference>
<feature type="modified residue" description="4-aspartylphosphate" evidence="1">
    <location>
        <position position="63"/>
    </location>
</feature>
<dbReference type="Proteomes" id="UP000306229">
    <property type="component" value="Chromosome"/>
</dbReference>
<keyword evidence="1" id="KW-0597">Phosphoprotein</keyword>
<proteinExistence type="predicted"/>
<feature type="domain" description="Response regulatory" evidence="2">
    <location>
        <begin position="6"/>
        <end position="135"/>
    </location>
</feature>
<keyword evidence="4" id="KW-1185">Reference proteome</keyword>